<accession>A0A8J8P5H2</accession>
<evidence type="ECO:0000313" key="4">
    <source>
        <dbReference type="Proteomes" id="UP000705823"/>
    </source>
</evidence>
<evidence type="ECO:0000256" key="1">
    <source>
        <dbReference type="SAM" id="MobiDB-lite"/>
    </source>
</evidence>
<keyword evidence="3" id="KW-0489">Methyltransferase</keyword>
<evidence type="ECO:0000259" key="2">
    <source>
        <dbReference type="Pfam" id="PF08241"/>
    </source>
</evidence>
<dbReference type="CDD" id="cd02440">
    <property type="entry name" value="AdoMet_MTases"/>
    <property type="match status" value="1"/>
</dbReference>
<dbReference type="Proteomes" id="UP000705823">
    <property type="component" value="Unassembled WGS sequence"/>
</dbReference>
<keyword evidence="3" id="KW-0808">Transferase</keyword>
<dbReference type="EMBL" id="RKLU01000011">
    <property type="protein sequence ID" value="TQQ78581.1"/>
    <property type="molecule type" value="Genomic_DNA"/>
</dbReference>
<dbReference type="InterPro" id="IPR029063">
    <property type="entry name" value="SAM-dependent_MTases_sf"/>
</dbReference>
<dbReference type="InterPro" id="IPR013216">
    <property type="entry name" value="Methyltransf_11"/>
</dbReference>
<evidence type="ECO:0000313" key="3">
    <source>
        <dbReference type="EMBL" id="TQQ78581.1"/>
    </source>
</evidence>
<dbReference type="RefSeq" id="WP_142980707.1">
    <property type="nucleotide sequence ID" value="NZ_RKLU01000011.1"/>
</dbReference>
<sequence>MGRGRVARLCRTVQRAPVCRRDASGSAGGRQRDQAGGATARPMSQQHQRSERTAPPVDILHLGCGDDTIPAAWNVDKRATDATDEVWDLSERPWPWPDGSFDMVVANHVVEHLDDIHAALCECARVLAPGGELTVRVPVGNNARADPDHSWGGGQPWTWRTPTMHCGARPWDRDCGLEVTDRDVELHSHAPAAAAAAQRLKWWVYRRLGGPGEWCFEQPGSGEFTVRFQKPEP</sequence>
<proteinExistence type="predicted"/>
<dbReference type="GO" id="GO:0008757">
    <property type="term" value="F:S-adenosylmethionine-dependent methyltransferase activity"/>
    <property type="evidence" value="ECO:0007669"/>
    <property type="project" value="InterPro"/>
</dbReference>
<feature type="domain" description="Methyltransferase type 11" evidence="2">
    <location>
        <begin position="94"/>
        <end position="133"/>
    </location>
</feature>
<dbReference type="AlphaFoldDB" id="A0A8J8P5H2"/>
<dbReference type="GO" id="GO:0032259">
    <property type="term" value="P:methylation"/>
    <property type="evidence" value="ECO:0007669"/>
    <property type="project" value="UniProtKB-KW"/>
</dbReference>
<organism evidence="3 4">
    <name type="scientific">Halonotius terrestris</name>
    <dbReference type="NCBI Taxonomy" id="2487750"/>
    <lineage>
        <taxon>Archaea</taxon>
        <taxon>Methanobacteriati</taxon>
        <taxon>Methanobacteriota</taxon>
        <taxon>Stenosarchaea group</taxon>
        <taxon>Halobacteria</taxon>
        <taxon>Halobacteriales</taxon>
        <taxon>Haloferacaceae</taxon>
        <taxon>Halonotius</taxon>
    </lineage>
</organism>
<reference evidence="3" key="1">
    <citation type="submission" date="2019-02" db="EMBL/GenBank/DDBJ databases">
        <title>Halonotius sp. a new haloarchaeum isolated from saline soil.</title>
        <authorList>
            <person name="Duran-Viseras A."/>
            <person name="Sanchez-Porro C."/>
            <person name="Ventosa A."/>
        </authorList>
    </citation>
    <scope>NUCLEOTIDE SEQUENCE</scope>
    <source>
        <strain evidence="3">F15B</strain>
    </source>
</reference>
<comment type="caution">
    <text evidence="3">The sequence shown here is derived from an EMBL/GenBank/DDBJ whole genome shotgun (WGS) entry which is preliminary data.</text>
</comment>
<keyword evidence="4" id="KW-1185">Reference proteome</keyword>
<dbReference type="Gene3D" id="3.40.50.150">
    <property type="entry name" value="Vaccinia Virus protein VP39"/>
    <property type="match status" value="1"/>
</dbReference>
<protein>
    <submittedName>
        <fullName evidence="3">Class I SAM-dependent methyltransferase</fullName>
    </submittedName>
</protein>
<feature type="region of interest" description="Disordered" evidence="1">
    <location>
        <begin position="20"/>
        <end position="55"/>
    </location>
</feature>
<dbReference type="SUPFAM" id="SSF53335">
    <property type="entry name" value="S-adenosyl-L-methionine-dependent methyltransferases"/>
    <property type="match status" value="1"/>
</dbReference>
<name>A0A8J8P5H2_9EURY</name>
<dbReference type="Pfam" id="PF08241">
    <property type="entry name" value="Methyltransf_11"/>
    <property type="match status" value="1"/>
</dbReference>
<gene>
    <name evidence="3" type="ORF">EGH24_13750</name>
</gene>